<accession>A0A0D0BVC1</accession>
<gene>
    <name evidence="1" type="ORF">GYMLUDRAFT_261920</name>
</gene>
<dbReference type="HOGENOM" id="CLU_3001990_0_0_1"/>
<name>A0A0D0BVC1_9AGAR</name>
<organism evidence="1 2">
    <name type="scientific">Collybiopsis luxurians FD-317 M1</name>
    <dbReference type="NCBI Taxonomy" id="944289"/>
    <lineage>
        <taxon>Eukaryota</taxon>
        <taxon>Fungi</taxon>
        <taxon>Dikarya</taxon>
        <taxon>Basidiomycota</taxon>
        <taxon>Agaricomycotina</taxon>
        <taxon>Agaricomycetes</taxon>
        <taxon>Agaricomycetidae</taxon>
        <taxon>Agaricales</taxon>
        <taxon>Marasmiineae</taxon>
        <taxon>Omphalotaceae</taxon>
        <taxon>Collybiopsis</taxon>
        <taxon>Collybiopsis luxurians</taxon>
    </lineage>
</organism>
<dbReference type="EMBL" id="KN834779">
    <property type="protein sequence ID" value="KIK59466.1"/>
    <property type="molecule type" value="Genomic_DNA"/>
</dbReference>
<protein>
    <submittedName>
        <fullName evidence="1">Uncharacterized protein</fullName>
    </submittedName>
</protein>
<sequence length="57" mass="6108">FDRVIARRYPKHWLSGEIEPPCLGEYAQGKRDEIGTTAEIAVPGEGNAGLKGLVAGL</sequence>
<evidence type="ECO:0000313" key="2">
    <source>
        <dbReference type="Proteomes" id="UP000053593"/>
    </source>
</evidence>
<evidence type="ECO:0000313" key="1">
    <source>
        <dbReference type="EMBL" id="KIK59466.1"/>
    </source>
</evidence>
<reference evidence="1 2" key="1">
    <citation type="submission" date="2014-04" db="EMBL/GenBank/DDBJ databases">
        <title>Evolutionary Origins and Diversification of the Mycorrhizal Mutualists.</title>
        <authorList>
            <consortium name="DOE Joint Genome Institute"/>
            <consortium name="Mycorrhizal Genomics Consortium"/>
            <person name="Kohler A."/>
            <person name="Kuo A."/>
            <person name="Nagy L.G."/>
            <person name="Floudas D."/>
            <person name="Copeland A."/>
            <person name="Barry K.W."/>
            <person name="Cichocki N."/>
            <person name="Veneault-Fourrey C."/>
            <person name="LaButti K."/>
            <person name="Lindquist E.A."/>
            <person name="Lipzen A."/>
            <person name="Lundell T."/>
            <person name="Morin E."/>
            <person name="Murat C."/>
            <person name="Riley R."/>
            <person name="Ohm R."/>
            <person name="Sun H."/>
            <person name="Tunlid A."/>
            <person name="Henrissat B."/>
            <person name="Grigoriev I.V."/>
            <person name="Hibbett D.S."/>
            <person name="Martin F."/>
        </authorList>
    </citation>
    <scope>NUCLEOTIDE SEQUENCE [LARGE SCALE GENOMIC DNA]</scope>
    <source>
        <strain evidence="1 2">FD-317 M1</strain>
    </source>
</reference>
<keyword evidence="2" id="KW-1185">Reference proteome</keyword>
<dbReference type="Proteomes" id="UP000053593">
    <property type="component" value="Unassembled WGS sequence"/>
</dbReference>
<dbReference type="AlphaFoldDB" id="A0A0D0BVC1"/>
<feature type="non-terminal residue" evidence="1">
    <location>
        <position position="57"/>
    </location>
</feature>
<proteinExistence type="predicted"/>